<dbReference type="InterPro" id="IPR036869">
    <property type="entry name" value="J_dom_sf"/>
</dbReference>
<protein>
    <recommendedName>
        <fullName evidence="1">J domain-containing protein</fullName>
    </recommendedName>
</protein>
<accession>A0A8J4WUQ2</accession>
<sequence length="149" mass="17517">MQLFRHANSLASGLTRWWPAFNYSQTLVRHCQHRLSLDLWDKYDPYRVLGVDVNATAEEIRSAYYTQSKLVHPDRLHIVQTDEPTNAEAFHRLSAAYSLLSDPNSRRIYDQQQAIQRRIRTSSTEVSLFTRIVSPCLCCLSFRKDKFYF</sequence>
<dbReference type="GO" id="GO:0031072">
    <property type="term" value="F:heat shock protein binding"/>
    <property type="evidence" value="ECO:0007669"/>
    <property type="project" value="TreeGrafter"/>
</dbReference>
<comment type="caution">
    <text evidence="2">The sequence shown here is derived from an EMBL/GenBank/DDBJ whole genome shotgun (WGS) entry which is preliminary data.</text>
</comment>
<dbReference type="PANTHER" id="PTHR44144">
    <property type="entry name" value="DNAJ HOMOLOG SUBFAMILY C MEMBER 9"/>
    <property type="match status" value="1"/>
</dbReference>
<keyword evidence="3" id="KW-1185">Reference proteome</keyword>
<dbReference type="InterPro" id="IPR052594">
    <property type="entry name" value="J_domain-containing_protein"/>
</dbReference>
<dbReference type="GO" id="GO:0005737">
    <property type="term" value="C:cytoplasm"/>
    <property type="evidence" value="ECO:0007669"/>
    <property type="project" value="TreeGrafter"/>
</dbReference>
<dbReference type="PRINTS" id="PR00625">
    <property type="entry name" value="JDOMAIN"/>
</dbReference>
<feature type="domain" description="J" evidence="1">
    <location>
        <begin position="44"/>
        <end position="113"/>
    </location>
</feature>
<dbReference type="OrthoDB" id="552049at2759"/>
<dbReference type="Proteomes" id="UP000748531">
    <property type="component" value="Unassembled WGS sequence"/>
</dbReference>
<dbReference type="PROSITE" id="PS50076">
    <property type="entry name" value="DNAJ_2"/>
    <property type="match status" value="1"/>
</dbReference>
<dbReference type="PROSITE" id="PS00636">
    <property type="entry name" value="DNAJ_1"/>
    <property type="match status" value="1"/>
</dbReference>
<reference evidence="2" key="1">
    <citation type="submission" date="2019-05" db="EMBL/GenBank/DDBJ databases">
        <title>Annotation for the trematode Paragonimus heterotremus.</title>
        <authorList>
            <person name="Choi Y.-J."/>
        </authorList>
    </citation>
    <scope>NUCLEOTIDE SEQUENCE</scope>
    <source>
        <strain evidence="2">LC</strain>
    </source>
</reference>
<name>A0A8J4WUQ2_9TREM</name>
<dbReference type="SMART" id="SM00271">
    <property type="entry name" value="DnaJ"/>
    <property type="match status" value="1"/>
</dbReference>
<dbReference type="PANTHER" id="PTHR44144:SF1">
    <property type="entry name" value="DNAJ HOMOLOG SUBFAMILY C MEMBER 9"/>
    <property type="match status" value="1"/>
</dbReference>
<organism evidence="2 3">
    <name type="scientific">Paragonimus heterotremus</name>
    <dbReference type="NCBI Taxonomy" id="100268"/>
    <lineage>
        <taxon>Eukaryota</taxon>
        <taxon>Metazoa</taxon>
        <taxon>Spiralia</taxon>
        <taxon>Lophotrochozoa</taxon>
        <taxon>Platyhelminthes</taxon>
        <taxon>Trematoda</taxon>
        <taxon>Digenea</taxon>
        <taxon>Plagiorchiida</taxon>
        <taxon>Troglotremata</taxon>
        <taxon>Troglotrematidae</taxon>
        <taxon>Paragonimus</taxon>
    </lineage>
</organism>
<proteinExistence type="predicted"/>
<dbReference type="GO" id="GO:0005634">
    <property type="term" value="C:nucleus"/>
    <property type="evidence" value="ECO:0007669"/>
    <property type="project" value="TreeGrafter"/>
</dbReference>
<dbReference type="SUPFAM" id="SSF46565">
    <property type="entry name" value="Chaperone J-domain"/>
    <property type="match status" value="1"/>
</dbReference>
<evidence type="ECO:0000313" key="2">
    <source>
        <dbReference type="EMBL" id="KAF5397912.1"/>
    </source>
</evidence>
<dbReference type="Gene3D" id="1.10.287.110">
    <property type="entry name" value="DnaJ domain"/>
    <property type="match status" value="1"/>
</dbReference>
<dbReference type="CDD" id="cd06257">
    <property type="entry name" value="DnaJ"/>
    <property type="match status" value="1"/>
</dbReference>
<dbReference type="InterPro" id="IPR001623">
    <property type="entry name" value="DnaJ_domain"/>
</dbReference>
<evidence type="ECO:0000313" key="3">
    <source>
        <dbReference type="Proteomes" id="UP000748531"/>
    </source>
</evidence>
<dbReference type="InterPro" id="IPR018253">
    <property type="entry name" value="DnaJ_domain_CS"/>
</dbReference>
<evidence type="ECO:0000259" key="1">
    <source>
        <dbReference type="PROSITE" id="PS50076"/>
    </source>
</evidence>
<dbReference type="Pfam" id="PF00226">
    <property type="entry name" value="DnaJ"/>
    <property type="match status" value="1"/>
</dbReference>
<dbReference type="EMBL" id="LUCH01005620">
    <property type="protein sequence ID" value="KAF5397912.1"/>
    <property type="molecule type" value="Genomic_DNA"/>
</dbReference>
<dbReference type="AlphaFoldDB" id="A0A8J4WUQ2"/>
<gene>
    <name evidence="2" type="ORF">PHET_08584</name>
</gene>